<dbReference type="RefSeq" id="WP_146201781.1">
    <property type="nucleotide sequence ID" value="NZ_QGDO01000013.1"/>
</dbReference>
<protein>
    <submittedName>
        <fullName evidence="1">Uncharacterized protein</fullName>
    </submittedName>
</protein>
<dbReference type="AlphaFoldDB" id="A0A315YVF9"/>
<dbReference type="EMBL" id="QGDO01000013">
    <property type="protein sequence ID" value="PWJ33508.1"/>
    <property type="molecule type" value="Genomic_DNA"/>
</dbReference>
<gene>
    <name evidence="1" type="ORF">BC781_11310</name>
</gene>
<evidence type="ECO:0000313" key="1">
    <source>
        <dbReference type="EMBL" id="PWJ33508.1"/>
    </source>
</evidence>
<accession>A0A315YVF9</accession>
<comment type="caution">
    <text evidence="1">The sequence shown here is derived from an EMBL/GenBank/DDBJ whole genome shotgun (WGS) entry which is preliminary data.</text>
</comment>
<dbReference type="Proteomes" id="UP000245535">
    <property type="component" value="Unassembled WGS sequence"/>
</dbReference>
<reference evidence="1 2" key="1">
    <citation type="submission" date="2018-03" db="EMBL/GenBank/DDBJ databases">
        <title>Genomic Encyclopedia of Archaeal and Bacterial Type Strains, Phase II (KMG-II): from individual species to whole genera.</title>
        <authorList>
            <person name="Goeker M."/>
        </authorList>
    </citation>
    <scope>NUCLEOTIDE SEQUENCE [LARGE SCALE GENOMIC DNA]</scope>
    <source>
        <strain evidence="1 2">DSM 28229</strain>
    </source>
</reference>
<evidence type="ECO:0000313" key="2">
    <source>
        <dbReference type="Proteomes" id="UP000245535"/>
    </source>
</evidence>
<name>A0A315YVF9_SEDFL</name>
<keyword evidence="2" id="KW-1185">Reference proteome</keyword>
<dbReference type="PROSITE" id="PS51257">
    <property type="entry name" value="PROKAR_LIPOPROTEIN"/>
    <property type="match status" value="1"/>
</dbReference>
<organism evidence="1 2">
    <name type="scientific">Sediminitomix flava</name>
    <dbReference type="NCBI Taxonomy" id="379075"/>
    <lineage>
        <taxon>Bacteria</taxon>
        <taxon>Pseudomonadati</taxon>
        <taxon>Bacteroidota</taxon>
        <taxon>Cytophagia</taxon>
        <taxon>Cytophagales</taxon>
        <taxon>Flammeovirgaceae</taxon>
        <taxon>Sediminitomix</taxon>
    </lineage>
</organism>
<proteinExistence type="predicted"/>
<sequence>MRVLSIILCLFVTILFGCTKVAPDRWYWNDLNLKGEVQRIETSVIRNDSTIISFTEMYSNDYLIIASIYNDHRILYHYENSLIKKQFHIYEAKSDTVYITELNAKEQPLNCYQKDYYGTPYYIEYDYLPNFTRTTFFNDDKKEKAKAYLEEFYDPKGFLKKSKHYVDNTLMDTNYYNTYVFDSKGNWISRRISQTILDLEPSQLIEVRKITYF</sequence>
<dbReference type="OrthoDB" id="1450780at2"/>